<organism evidence="2 3">
    <name type="scientific">Asparagus officinalis</name>
    <name type="common">Garden asparagus</name>
    <dbReference type="NCBI Taxonomy" id="4686"/>
    <lineage>
        <taxon>Eukaryota</taxon>
        <taxon>Viridiplantae</taxon>
        <taxon>Streptophyta</taxon>
        <taxon>Embryophyta</taxon>
        <taxon>Tracheophyta</taxon>
        <taxon>Spermatophyta</taxon>
        <taxon>Magnoliopsida</taxon>
        <taxon>Liliopsida</taxon>
        <taxon>Asparagales</taxon>
        <taxon>Asparagaceae</taxon>
        <taxon>Asparagoideae</taxon>
        <taxon>Asparagus</taxon>
    </lineage>
</organism>
<evidence type="ECO:0000313" key="3">
    <source>
        <dbReference type="Proteomes" id="UP000243459"/>
    </source>
</evidence>
<feature type="compositionally biased region" description="Basic and acidic residues" evidence="1">
    <location>
        <begin position="117"/>
        <end position="126"/>
    </location>
</feature>
<reference evidence="3" key="1">
    <citation type="journal article" date="2017" name="Nat. Commun.">
        <title>The asparagus genome sheds light on the origin and evolution of a young Y chromosome.</title>
        <authorList>
            <person name="Harkess A."/>
            <person name="Zhou J."/>
            <person name="Xu C."/>
            <person name="Bowers J.E."/>
            <person name="Van der Hulst R."/>
            <person name="Ayyampalayam S."/>
            <person name="Mercati F."/>
            <person name="Riccardi P."/>
            <person name="McKain M.R."/>
            <person name="Kakrana A."/>
            <person name="Tang H."/>
            <person name="Ray J."/>
            <person name="Groenendijk J."/>
            <person name="Arikit S."/>
            <person name="Mathioni S.M."/>
            <person name="Nakano M."/>
            <person name="Shan H."/>
            <person name="Telgmann-Rauber A."/>
            <person name="Kanno A."/>
            <person name="Yue Z."/>
            <person name="Chen H."/>
            <person name="Li W."/>
            <person name="Chen Y."/>
            <person name="Xu X."/>
            <person name="Zhang Y."/>
            <person name="Luo S."/>
            <person name="Chen H."/>
            <person name="Gao J."/>
            <person name="Mao Z."/>
            <person name="Pires J.C."/>
            <person name="Luo M."/>
            <person name="Kudrna D."/>
            <person name="Wing R.A."/>
            <person name="Meyers B.C."/>
            <person name="Yi K."/>
            <person name="Kong H."/>
            <person name="Lavrijsen P."/>
            <person name="Sunseri F."/>
            <person name="Falavigna A."/>
            <person name="Ye Y."/>
            <person name="Leebens-Mack J.H."/>
            <person name="Chen G."/>
        </authorList>
    </citation>
    <scope>NUCLEOTIDE SEQUENCE [LARGE SCALE GENOMIC DNA]</scope>
    <source>
        <strain evidence="3">cv. DH0086</strain>
    </source>
</reference>
<name>A0A5P1F0I8_ASPOF</name>
<evidence type="ECO:0000313" key="2">
    <source>
        <dbReference type="EMBL" id="ONK69940.1"/>
    </source>
</evidence>
<sequence length="160" mass="18176">MRFFSKKGFPAYCTTSRCFRGFCYYVSKSIFLIRSKRKKSQTLMQEATTTSISQRDSNNETSRTMFKDALIQQQHELRPAPTDGLEADAFAGLADNLEIEKDGSSLRENVSINTSHQQDDKARDELMDFDDSGDDLGTVVPRKVGSRRNLKMIIDAEDDE</sequence>
<dbReference type="EMBL" id="CM007385">
    <property type="protein sequence ID" value="ONK69940.1"/>
    <property type="molecule type" value="Genomic_DNA"/>
</dbReference>
<gene>
    <name evidence="2" type="ORF">A4U43_C05F28550</name>
</gene>
<evidence type="ECO:0000256" key="1">
    <source>
        <dbReference type="SAM" id="MobiDB-lite"/>
    </source>
</evidence>
<keyword evidence="3" id="KW-1185">Reference proteome</keyword>
<dbReference type="AlphaFoldDB" id="A0A5P1F0I8"/>
<accession>A0A5P1F0I8</accession>
<dbReference type="Gramene" id="ONK69940">
    <property type="protein sequence ID" value="ONK69940"/>
    <property type="gene ID" value="A4U43_C05F28550"/>
</dbReference>
<proteinExistence type="predicted"/>
<dbReference type="Proteomes" id="UP000243459">
    <property type="component" value="Chromosome 5"/>
</dbReference>
<feature type="region of interest" description="Disordered" evidence="1">
    <location>
        <begin position="112"/>
        <end position="136"/>
    </location>
</feature>
<protein>
    <submittedName>
        <fullName evidence="2">Uncharacterized protein</fullName>
    </submittedName>
</protein>